<feature type="non-terminal residue" evidence="2">
    <location>
        <position position="1"/>
    </location>
</feature>
<evidence type="ECO:0000313" key="3">
    <source>
        <dbReference type="Proteomes" id="UP001140091"/>
    </source>
</evidence>
<dbReference type="Proteomes" id="UP001140091">
    <property type="component" value="Unassembled WGS sequence"/>
</dbReference>
<gene>
    <name evidence="2" type="ORF">H1R20_g10693</name>
</gene>
<reference evidence="2" key="1">
    <citation type="submission" date="2022-06" db="EMBL/GenBank/DDBJ databases">
        <title>Genome Sequence of Candolleomyces eurysporus.</title>
        <authorList>
            <person name="Buettner E."/>
        </authorList>
    </citation>
    <scope>NUCLEOTIDE SEQUENCE</scope>
    <source>
        <strain evidence="2">VTCC 930004</strain>
    </source>
</reference>
<keyword evidence="3" id="KW-1185">Reference proteome</keyword>
<dbReference type="AlphaFoldDB" id="A0A9W8J194"/>
<dbReference type="EMBL" id="JANBPK010001062">
    <property type="protein sequence ID" value="KAJ2926400.1"/>
    <property type="molecule type" value="Genomic_DNA"/>
</dbReference>
<proteinExistence type="predicted"/>
<feature type="region of interest" description="Disordered" evidence="1">
    <location>
        <begin position="227"/>
        <end position="284"/>
    </location>
</feature>
<protein>
    <submittedName>
        <fullName evidence="2">Uncharacterized protein</fullName>
    </submittedName>
</protein>
<accession>A0A9W8J194</accession>
<name>A0A9W8J194_9AGAR</name>
<organism evidence="2 3">
    <name type="scientific">Candolleomyces eurysporus</name>
    <dbReference type="NCBI Taxonomy" id="2828524"/>
    <lineage>
        <taxon>Eukaryota</taxon>
        <taxon>Fungi</taxon>
        <taxon>Dikarya</taxon>
        <taxon>Basidiomycota</taxon>
        <taxon>Agaricomycotina</taxon>
        <taxon>Agaricomycetes</taxon>
        <taxon>Agaricomycetidae</taxon>
        <taxon>Agaricales</taxon>
        <taxon>Agaricineae</taxon>
        <taxon>Psathyrellaceae</taxon>
        <taxon>Candolleomyces</taxon>
    </lineage>
</organism>
<comment type="caution">
    <text evidence="2">The sequence shown here is derived from an EMBL/GenBank/DDBJ whole genome shotgun (WGS) entry which is preliminary data.</text>
</comment>
<sequence>MGQAIAAARKLVGDSADENKQKTLEQLTFLVKAANSKLDLYQNELDAMFTDPRTVNKRMIPGMRAMRWERGYRVGVQTDSAEGGLGDIINSTFGIIEDASDDKGGPEKNKAIIDGFRKVVFGALTAIIGNTDAGEQEEQKFFIFVKHNAIIRIDIWRYNFSSKDIIATHENVFCYVFCTSVVNSAALHYDEITYLLSEYAGDQGVDAYVKSLLEVWKSIGQMHSFLQTRKEGKDEEDEEDEEDGKDGKDEKKPKVNGRLALPSAPKNKLEDGERHKEEEQLPDA</sequence>
<feature type="compositionally biased region" description="Acidic residues" evidence="1">
    <location>
        <begin position="234"/>
        <end position="244"/>
    </location>
</feature>
<dbReference type="OrthoDB" id="5962590at2759"/>
<evidence type="ECO:0000313" key="2">
    <source>
        <dbReference type="EMBL" id="KAJ2926400.1"/>
    </source>
</evidence>
<evidence type="ECO:0000256" key="1">
    <source>
        <dbReference type="SAM" id="MobiDB-lite"/>
    </source>
</evidence>
<feature type="compositionally biased region" description="Basic and acidic residues" evidence="1">
    <location>
        <begin position="267"/>
        <end position="284"/>
    </location>
</feature>